<evidence type="ECO:0000313" key="1">
    <source>
        <dbReference type="EMBL" id="TFK81363.1"/>
    </source>
</evidence>
<name>A0A5C3P6D6_9APHY</name>
<dbReference type="Proteomes" id="UP000308197">
    <property type="component" value="Unassembled WGS sequence"/>
</dbReference>
<gene>
    <name evidence="1" type="ORF">K466DRAFT_502263</name>
</gene>
<sequence length="128" mass="14755">LLEIGFTYDVVCSYIKRILERFKDYHPDLLPVVERIKMLLPKLHIHGHKELCQAVYAIPYAEGFGHTHGEGIESFWGDHNDAGRPTREMTSGARQDWLVGVFNFSNWRKTEQMRKCSDCVFAPSLISS</sequence>
<feature type="non-terminal residue" evidence="1">
    <location>
        <position position="1"/>
    </location>
</feature>
<dbReference type="STRING" id="1314778.A0A5C3P6D6"/>
<accession>A0A5C3P6D6</accession>
<dbReference type="InterPro" id="IPR040521">
    <property type="entry name" value="KDZ"/>
</dbReference>
<dbReference type="EMBL" id="ML211614">
    <property type="protein sequence ID" value="TFK81363.1"/>
    <property type="molecule type" value="Genomic_DNA"/>
</dbReference>
<organism evidence="1 2">
    <name type="scientific">Polyporus arcularius HHB13444</name>
    <dbReference type="NCBI Taxonomy" id="1314778"/>
    <lineage>
        <taxon>Eukaryota</taxon>
        <taxon>Fungi</taxon>
        <taxon>Dikarya</taxon>
        <taxon>Basidiomycota</taxon>
        <taxon>Agaricomycotina</taxon>
        <taxon>Agaricomycetes</taxon>
        <taxon>Polyporales</taxon>
        <taxon>Polyporaceae</taxon>
        <taxon>Polyporus</taxon>
    </lineage>
</organism>
<dbReference type="InParanoid" id="A0A5C3P6D6"/>
<evidence type="ECO:0000313" key="2">
    <source>
        <dbReference type="Proteomes" id="UP000308197"/>
    </source>
</evidence>
<proteinExistence type="predicted"/>
<protein>
    <submittedName>
        <fullName evidence="1">Uncharacterized protein</fullName>
    </submittedName>
</protein>
<dbReference type="AlphaFoldDB" id="A0A5C3P6D6"/>
<dbReference type="Pfam" id="PF18758">
    <property type="entry name" value="KDZ"/>
    <property type="match status" value="1"/>
</dbReference>
<reference evidence="1 2" key="1">
    <citation type="journal article" date="2019" name="Nat. Ecol. Evol.">
        <title>Megaphylogeny resolves global patterns of mushroom evolution.</title>
        <authorList>
            <person name="Varga T."/>
            <person name="Krizsan K."/>
            <person name="Foldi C."/>
            <person name="Dima B."/>
            <person name="Sanchez-Garcia M."/>
            <person name="Sanchez-Ramirez S."/>
            <person name="Szollosi G.J."/>
            <person name="Szarkandi J.G."/>
            <person name="Papp V."/>
            <person name="Albert L."/>
            <person name="Andreopoulos W."/>
            <person name="Angelini C."/>
            <person name="Antonin V."/>
            <person name="Barry K.W."/>
            <person name="Bougher N.L."/>
            <person name="Buchanan P."/>
            <person name="Buyck B."/>
            <person name="Bense V."/>
            <person name="Catcheside P."/>
            <person name="Chovatia M."/>
            <person name="Cooper J."/>
            <person name="Damon W."/>
            <person name="Desjardin D."/>
            <person name="Finy P."/>
            <person name="Geml J."/>
            <person name="Haridas S."/>
            <person name="Hughes K."/>
            <person name="Justo A."/>
            <person name="Karasinski D."/>
            <person name="Kautmanova I."/>
            <person name="Kiss B."/>
            <person name="Kocsube S."/>
            <person name="Kotiranta H."/>
            <person name="LaButti K.M."/>
            <person name="Lechner B.E."/>
            <person name="Liimatainen K."/>
            <person name="Lipzen A."/>
            <person name="Lukacs Z."/>
            <person name="Mihaltcheva S."/>
            <person name="Morgado L.N."/>
            <person name="Niskanen T."/>
            <person name="Noordeloos M.E."/>
            <person name="Ohm R.A."/>
            <person name="Ortiz-Santana B."/>
            <person name="Ovrebo C."/>
            <person name="Racz N."/>
            <person name="Riley R."/>
            <person name="Savchenko A."/>
            <person name="Shiryaev A."/>
            <person name="Soop K."/>
            <person name="Spirin V."/>
            <person name="Szebenyi C."/>
            <person name="Tomsovsky M."/>
            <person name="Tulloss R.E."/>
            <person name="Uehling J."/>
            <person name="Grigoriev I.V."/>
            <person name="Vagvolgyi C."/>
            <person name="Papp T."/>
            <person name="Martin F.M."/>
            <person name="Miettinen O."/>
            <person name="Hibbett D.S."/>
            <person name="Nagy L.G."/>
        </authorList>
    </citation>
    <scope>NUCLEOTIDE SEQUENCE [LARGE SCALE GENOMIC DNA]</scope>
    <source>
        <strain evidence="1 2">HHB13444</strain>
    </source>
</reference>
<keyword evidence="2" id="KW-1185">Reference proteome</keyword>